<evidence type="ECO:0000256" key="2">
    <source>
        <dbReference type="ARBA" id="ARBA00022679"/>
    </source>
</evidence>
<dbReference type="GO" id="GO:0006261">
    <property type="term" value="P:DNA-templated DNA replication"/>
    <property type="evidence" value="ECO:0007669"/>
    <property type="project" value="TreeGrafter"/>
</dbReference>
<name>A0A7V3YMH6_9BACT</name>
<dbReference type="EMBL" id="DTEN01000271">
    <property type="protein sequence ID" value="HGI75389.1"/>
    <property type="molecule type" value="Genomic_DNA"/>
</dbReference>
<dbReference type="SUPFAM" id="SSF48019">
    <property type="entry name" value="post-AAA+ oligomerization domain-like"/>
    <property type="match status" value="1"/>
</dbReference>
<evidence type="ECO:0000313" key="9">
    <source>
        <dbReference type="EMBL" id="HGI75389.1"/>
    </source>
</evidence>
<dbReference type="GO" id="GO:0003887">
    <property type="term" value="F:DNA-directed DNA polymerase activity"/>
    <property type="evidence" value="ECO:0007669"/>
    <property type="project" value="UniProtKB-KW"/>
</dbReference>
<evidence type="ECO:0000256" key="5">
    <source>
        <dbReference type="ARBA" id="ARBA00022932"/>
    </source>
</evidence>
<keyword evidence="2" id="KW-0808">Transferase</keyword>
<keyword evidence="5" id="KW-0239">DNA-directed DNA polymerase</keyword>
<comment type="similarity">
    <text evidence="6">Belongs to the DNA polymerase HolA subunit family.</text>
</comment>
<dbReference type="Gene3D" id="1.20.272.10">
    <property type="match status" value="1"/>
</dbReference>
<dbReference type="PANTHER" id="PTHR34388:SF1">
    <property type="entry name" value="DNA POLYMERASE III SUBUNIT DELTA"/>
    <property type="match status" value="1"/>
</dbReference>
<dbReference type="Pfam" id="PF21694">
    <property type="entry name" value="DNA_pol3_delta_C"/>
    <property type="match status" value="1"/>
</dbReference>
<organism evidence="9">
    <name type="scientific">Candidatus Caldatribacterium californiense</name>
    <dbReference type="NCBI Taxonomy" id="1454726"/>
    <lineage>
        <taxon>Bacteria</taxon>
        <taxon>Pseudomonadati</taxon>
        <taxon>Atribacterota</taxon>
        <taxon>Atribacteria</taxon>
        <taxon>Atribacterales</taxon>
        <taxon>Candidatus Caldatribacteriaceae</taxon>
        <taxon>Candidatus Caldatribacterium</taxon>
    </lineage>
</organism>
<dbReference type="GO" id="GO:0003677">
    <property type="term" value="F:DNA binding"/>
    <property type="evidence" value="ECO:0007669"/>
    <property type="project" value="InterPro"/>
</dbReference>
<evidence type="ECO:0000256" key="6">
    <source>
        <dbReference type="ARBA" id="ARBA00034754"/>
    </source>
</evidence>
<comment type="caution">
    <text evidence="9">The sequence shown here is derived from an EMBL/GenBank/DDBJ whole genome shotgun (WGS) entry which is preliminary data.</text>
</comment>
<dbReference type="AlphaFoldDB" id="A0A7V3YMH6"/>
<evidence type="ECO:0000259" key="8">
    <source>
        <dbReference type="Pfam" id="PF21694"/>
    </source>
</evidence>
<keyword evidence="3" id="KW-0548">Nucleotidyltransferase</keyword>
<protein>
    <recommendedName>
        <fullName evidence="1">DNA-directed DNA polymerase</fullName>
        <ecNumber evidence="1">2.7.7.7</ecNumber>
    </recommendedName>
</protein>
<dbReference type="EC" id="2.7.7.7" evidence="1"/>
<dbReference type="GO" id="GO:0009360">
    <property type="term" value="C:DNA polymerase III complex"/>
    <property type="evidence" value="ECO:0007669"/>
    <property type="project" value="TreeGrafter"/>
</dbReference>
<evidence type="ECO:0000256" key="1">
    <source>
        <dbReference type="ARBA" id="ARBA00012417"/>
    </source>
</evidence>
<keyword evidence="4" id="KW-0235">DNA replication</keyword>
<dbReference type="InterPro" id="IPR048466">
    <property type="entry name" value="DNA_pol3_delta-like_C"/>
</dbReference>
<dbReference type="InterPro" id="IPR008921">
    <property type="entry name" value="DNA_pol3_clamp-load_cplx_C"/>
</dbReference>
<sequence length="317" mass="37219">MGKQRFEDWLSGNLGGRFFILERRVNQARFENWYVPEILRKLGASRVLWVRKLKEWEERAKEFSSPLLFPEREVCFLDRLDEGEALHVFREASRYPEVYFFFLPGGDLKGAGWSRIPWIVVEESREVLQRFLQGEAARLGLSFGKGVEEILLRLFEEYELQETEIASFLEGFQGRRVQREDVEAFFEKNEKVLLFRFLDFLGERNTSLALQYAYRLVGQGFPLPLLVAHLARRFRLLAQVFEKGETQRDLWQGKEVNPFEMKKIQKMKDAFSPTDIPRIFATLRMADRLLKTQSIDPRLFCVLLVTGVTQPEKPLPG</sequence>
<feature type="domain" description="DNA polymerase III delta subunit-like C-terminal" evidence="8">
    <location>
        <begin position="195"/>
        <end position="305"/>
    </location>
</feature>
<evidence type="ECO:0000256" key="4">
    <source>
        <dbReference type="ARBA" id="ARBA00022705"/>
    </source>
</evidence>
<dbReference type="InterPro" id="IPR005790">
    <property type="entry name" value="DNA_polIII_delta"/>
</dbReference>
<accession>A0A7V3YMH6</accession>
<evidence type="ECO:0000256" key="3">
    <source>
        <dbReference type="ARBA" id="ARBA00022695"/>
    </source>
</evidence>
<gene>
    <name evidence="9" type="ORF">ENU96_06920</name>
</gene>
<reference evidence="9" key="1">
    <citation type="journal article" date="2020" name="mSystems">
        <title>Genome- and Community-Level Interaction Insights into Carbon Utilization and Element Cycling Functions of Hydrothermarchaeota in Hydrothermal Sediment.</title>
        <authorList>
            <person name="Zhou Z."/>
            <person name="Liu Y."/>
            <person name="Xu W."/>
            <person name="Pan J."/>
            <person name="Luo Z.H."/>
            <person name="Li M."/>
        </authorList>
    </citation>
    <scope>NUCLEOTIDE SEQUENCE [LARGE SCALE GENOMIC DNA]</scope>
    <source>
        <strain evidence="9">SpSt-716</strain>
    </source>
</reference>
<comment type="catalytic activity">
    <reaction evidence="7">
        <text>DNA(n) + a 2'-deoxyribonucleoside 5'-triphosphate = DNA(n+1) + diphosphate</text>
        <dbReference type="Rhea" id="RHEA:22508"/>
        <dbReference type="Rhea" id="RHEA-COMP:17339"/>
        <dbReference type="Rhea" id="RHEA-COMP:17340"/>
        <dbReference type="ChEBI" id="CHEBI:33019"/>
        <dbReference type="ChEBI" id="CHEBI:61560"/>
        <dbReference type="ChEBI" id="CHEBI:173112"/>
        <dbReference type="EC" id="2.7.7.7"/>
    </reaction>
</comment>
<dbReference type="PANTHER" id="PTHR34388">
    <property type="entry name" value="DNA POLYMERASE III SUBUNIT DELTA"/>
    <property type="match status" value="1"/>
</dbReference>
<evidence type="ECO:0000256" key="7">
    <source>
        <dbReference type="ARBA" id="ARBA00049244"/>
    </source>
</evidence>
<proteinExistence type="inferred from homology"/>